<proteinExistence type="predicted"/>
<evidence type="ECO:0000313" key="2">
    <source>
        <dbReference type="Proteomes" id="UP000297245"/>
    </source>
</evidence>
<accession>A0A4S8M1S0</accession>
<organism evidence="1 2">
    <name type="scientific">Dendrothele bispora (strain CBS 962.96)</name>
    <dbReference type="NCBI Taxonomy" id="1314807"/>
    <lineage>
        <taxon>Eukaryota</taxon>
        <taxon>Fungi</taxon>
        <taxon>Dikarya</taxon>
        <taxon>Basidiomycota</taxon>
        <taxon>Agaricomycotina</taxon>
        <taxon>Agaricomycetes</taxon>
        <taxon>Agaricomycetidae</taxon>
        <taxon>Agaricales</taxon>
        <taxon>Agaricales incertae sedis</taxon>
        <taxon>Dendrothele</taxon>
    </lineage>
</organism>
<protein>
    <submittedName>
        <fullName evidence="1">Uncharacterized protein</fullName>
    </submittedName>
</protein>
<dbReference type="Proteomes" id="UP000297245">
    <property type="component" value="Unassembled WGS sequence"/>
</dbReference>
<name>A0A4S8M1S0_DENBC</name>
<evidence type="ECO:0000313" key="1">
    <source>
        <dbReference type="EMBL" id="THU95791.1"/>
    </source>
</evidence>
<keyword evidence="2" id="KW-1185">Reference proteome</keyword>
<dbReference type="AlphaFoldDB" id="A0A4S8M1S0"/>
<reference evidence="1 2" key="1">
    <citation type="journal article" date="2019" name="Nat. Ecol. Evol.">
        <title>Megaphylogeny resolves global patterns of mushroom evolution.</title>
        <authorList>
            <person name="Varga T."/>
            <person name="Krizsan K."/>
            <person name="Foldi C."/>
            <person name="Dima B."/>
            <person name="Sanchez-Garcia M."/>
            <person name="Sanchez-Ramirez S."/>
            <person name="Szollosi G.J."/>
            <person name="Szarkandi J.G."/>
            <person name="Papp V."/>
            <person name="Albert L."/>
            <person name="Andreopoulos W."/>
            <person name="Angelini C."/>
            <person name="Antonin V."/>
            <person name="Barry K.W."/>
            <person name="Bougher N.L."/>
            <person name="Buchanan P."/>
            <person name="Buyck B."/>
            <person name="Bense V."/>
            <person name="Catcheside P."/>
            <person name="Chovatia M."/>
            <person name="Cooper J."/>
            <person name="Damon W."/>
            <person name="Desjardin D."/>
            <person name="Finy P."/>
            <person name="Geml J."/>
            <person name="Haridas S."/>
            <person name="Hughes K."/>
            <person name="Justo A."/>
            <person name="Karasinski D."/>
            <person name="Kautmanova I."/>
            <person name="Kiss B."/>
            <person name="Kocsube S."/>
            <person name="Kotiranta H."/>
            <person name="LaButti K.M."/>
            <person name="Lechner B.E."/>
            <person name="Liimatainen K."/>
            <person name="Lipzen A."/>
            <person name="Lukacs Z."/>
            <person name="Mihaltcheva S."/>
            <person name="Morgado L.N."/>
            <person name="Niskanen T."/>
            <person name="Noordeloos M.E."/>
            <person name="Ohm R.A."/>
            <person name="Ortiz-Santana B."/>
            <person name="Ovrebo C."/>
            <person name="Racz N."/>
            <person name="Riley R."/>
            <person name="Savchenko A."/>
            <person name="Shiryaev A."/>
            <person name="Soop K."/>
            <person name="Spirin V."/>
            <person name="Szebenyi C."/>
            <person name="Tomsovsky M."/>
            <person name="Tulloss R.E."/>
            <person name="Uehling J."/>
            <person name="Grigoriev I.V."/>
            <person name="Vagvolgyi C."/>
            <person name="Papp T."/>
            <person name="Martin F.M."/>
            <person name="Miettinen O."/>
            <person name="Hibbett D.S."/>
            <person name="Nagy L.G."/>
        </authorList>
    </citation>
    <scope>NUCLEOTIDE SEQUENCE [LARGE SCALE GENOMIC DNA]</scope>
    <source>
        <strain evidence="1 2">CBS 962.96</strain>
    </source>
</reference>
<gene>
    <name evidence="1" type="ORF">K435DRAFT_797820</name>
</gene>
<sequence>MPTYNTENACFAAFAFATSCLGRRVTQSVGEDVSGKAGRLEKNDPDVGKEYKLPSHEVTVTMSRRYTLSAELTVPLGTSVDPGRKVAGSTGDAEAFDGLHDLGIFDADGFA</sequence>
<dbReference type="EMBL" id="ML179191">
    <property type="protein sequence ID" value="THU95791.1"/>
    <property type="molecule type" value="Genomic_DNA"/>
</dbReference>